<dbReference type="GO" id="GO:0003700">
    <property type="term" value="F:DNA-binding transcription factor activity"/>
    <property type="evidence" value="ECO:0007669"/>
    <property type="project" value="InterPro"/>
</dbReference>
<dbReference type="InterPro" id="IPR036388">
    <property type="entry name" value="WH-like_DNA-bd_sf"/>
</dbReference>
<dbReference type="GO" id="GO:0043565">
    <property type="term" value="F:sequence-specific DNA binding"/>
    <property type="evidence" value="ECO:0007669"/>
    <property type="project" value="TreeGrafter"/>
</dbReference>
<dbReference type="SUPFAM" id="SSF53850">
    <property type="entry name" value="Periplasmic binding protein-like II"/>
    <property type="match status" value="1"/>
</dbReference>
<keyword evidence="2" id="KW-0805">Transcription regulation</keyword>
<evidence type="ECO:0000313" key="7">
    <source>
        <dbReference type="Proteomes" id="UP000433101"/>
    </source>
</evidence>
<dbReference type="InterPro" id="IPR036390">
    <property type="entry name" value="WH_DNA-bd_sf"/>
</dbReference>
<keyword evidence="7" id="KW-1185">Reference proteome</keyword>
<dbReference type="PROSITE" id="PS50931">
    <property type="entry name" value="HTH_LYSR"/>
    <property type="match status" value="1"/>
</dbReference>
<evidence type="ECO:0000256" key="1">
    <source>
        <dbReference type="ARBA" id="ARBA00009437"/>
    </source>
</evidence>
<evidence type="ECO:0000256" key="2">
    <source>
        <dbReference type="ARBA" id="ARBA00023015"/>
    </source>
</evidence>
<protein>
    <submittedName>
        <fullName evidence="6">LysR family transcriptional regulator</fullName>
    </submittedName>
</protein>
<dbReference type="FunFam" id="1.10.10.10:FF:000001">
    <property type="entry name" value="LysR family transcriptional regulator"/>
    <property type="match status" value="1"/>
</dbReference>
<dbReference type="InterPro" id="IPR000847">
    <property type="entry name" value="LysR_HTH_N"/>
</dbReference>
<dbReference type="PANTHER" id="PTHR30537:SF5">
    <property type="entry name" value="HTH-TYPE TRANSCRIPTIONAL ACTIVATOR TTDR-RELATED"/>
    <property type="match status" value="1"/>
</dbReference>
<dbReference type="SUPFAM" id="SSF46785">
    <property type="entry name" value="Winged helix' DNA-binding domain"/>
    <property type="match status" value="1"/>
</dbReference>
<evidence type="ECO:0000259" key="5">
    <source>
        <dbReference type="PROSITE" id="PS50931"/>
    </source>
</evidence>
<dbReference type="Gene3D" id="1.10.10.10">
    <property type="entry name" value="Winged helix-like DNA-binding domain superfamily/Winged helix DNA-binding domain"/>
    <property type="match status" value="1"/>
</dbReference>
<dbReference type="InterPro" id="IPR005119">
    <property type="entry name" value="LysR_subst-bd"/>
</dbReference>
<dbReference type="PANTHER" id="PTHR30537">
    <property type="entry name" value="HTH-TYPE TRANSCRIPTIONAL REGULATOR"/>
    <property type="match status" value="1"/>
</dbReference>
<name>A0A7X3LUS6_9HYPH</name>
<dbReference type="EMBL" id="WUMV01000003">
    <property type="protein sequence ID" value="MXN65510.1"/>
    <property type="molecule type" value="Genomic_DNA"/>
</dbReference>
<gene>
    <name evidence="6" type="ORF">GR183_11415</name>
</gene>
<organism evidence="6 7">
    <name type="scientific">Stappia sediminis</name>
    <dbReference type="NCBI Taxonomy" id="2692190"/>
    <lineage>
        <taxon>Bacteria</taxon>
        <taxon>Pseudomonadati</taxon>
        <taxon>Pseudomonadota</taxon>
        <taxon>Alphaproteobacteria</taxon>
        <taxon>Hyphomicrobiales</taxon>
        <taxon>Stappiaceae</taxon>
        <taxon>Stappia</taxon>
    </lineage>
</organism>
<dbReference type="RefSeq" id="WP_160775683.1">
    <property type="nucleotide sequence ID" value="NZ_WUMV01000003.1"/>
</dbReference>
<keyword evidence="3" id="KW-0238">DNA-binding</keyword>
<accession>A0A7X3LUS6</accession>
<dbReference type="Pfam" id="PF00126">
    <property type="entry name" value="HTH_1"/>
    <property type="match status" value="1"/>
</dbReference>
<keyword evidence="4" id="KW-0804">Transcription</keyword>
<comment type="similarity">
    <text evidence="1">Belongs to the LysR transcriptional regulatory family.</text>
</comment>
<proteinExistence type="inferred from homology"/>
<evidence type="ECO:0000256" key="3">
    <source>
        <dbReference type="ARBA" id="ARBA00023125"/>
    </source>
</evidence>
<dbReference type="Pfam" id="PF03466">
    <property type="entry name" value="LysR_substrate"/>
    <property type="match status" value="1"/>
</dbReference>
<evidence type="ECO:0000256" key="4">
    <source>
        <dbReference type="ARBA" id="ARBA00023163"/>
    </source>
</evidence>
<dbReference type="AlphaFoldDB" id="A0A7X3LUS6"/>
<dbReference type="PRINTS" id="PR00039">
    <property type="entry name" value="HTHLYSR"/>
</dbReference>
<evidence type="ECO:0000313" key="6">
    <source>
        <dbReference type="EMBL" id="MXN65510.1"/>
    </source>
</evidence>
<sequence length="305" mass="33411">MDRLHTMQVFVAVADAGSFARAATRLKLSPPAVTRAVSSLEDRLGVRLFNRTTRSLSLTEAGEDYLSECRRLLEDIEGVEQIVRGRAATASGHLRVTAPVTFGRKCTTPLLSDFLHAHPRITATLLCLDRVVDIVEEGIDIAVRIAHLPDSTLLARRIGHVRQVMVASPDYLANAPRLKTPADLERHRTITTSALAHAGNWRLIRDGKPYSAPISPCLDVNDAAAAIAEAERGGGLVMALSYMVEDAVRDGRLKLLLDRFMPDPVPVSLVYPPTRKLSGKVRAFVDFAAPRLSARLGEMELARQR</sequence>
<comment type="caution">
    <text evidence="6">The sequence shown here is derived from an EMBL/GenBank/DDBJ whole genome shotgun (WGS) entry which is preliminary data.</text>
</comment>
<dbReference type="Gene3D" id="3.40.190.290">
    <property type="match status" value="1"/>
</dbReference>
<reference evidence="6 7" key="1">
    <citation type="submission" date="2019-12" db="EMBL/GenBank/DDBJ databases">
        <authorList>
            <person name="Li M."/>
        </authorList>
    </citation>
    <scope>NUCLEOTIDE SEQUENCE [LARGE SCALE GENOMIC DNA]</scope>
    <source>
        <strain evidence="6 7">GBMRC 2046</strain>
    </source>
</reference>
<feature type="domain" description="HTH lysR-type" evidence="5">
    <location>
        <begin position="1"/>
        <end position="59"/>
    </location>
</feature>
<dbReference type="GO" id="GO:0006351">
    <property type="term" value="P:DNA-templated transcription"/>
    <property type="evidence" value="ECO:0007669"/>
    <property type="project" value="TreeGrafter"/>
</dbReference>
<dbReference type="Proteomes" id="UP000433101">
    <property type="component" value="Unassembled WGS sequence"/>
</dbReference>
<dbReference type="InterPro" id="IPR058163">
    <property type="entry name" value="LysR-type_TF_proteobact-type"/>
</dbReference>